<dbReference type="InterPro" id="IPR036875">
    <property type="entry name" value="Znf_CCHC_sf"/>
</dbReference>
<keyword evidence="4" id="KW-1185">Reference proteome</keyword>
<dbReference type="AlphaFoldDB" id="A0A9K3HIE5"/>
<feature type="domain" description="CCHC-type" evidence="2">
    <location>
        <begin position="98"/>
        <end position="111"/>
    </location>
</feature>
<dbReference type="GO" id="GO:0003676">
    <property type="term" value="F:nucleic acid binding"/>
    <property type="evidence" value="ECO:0007669"/>
    <property type="project" value="InterPro"/>
</dbReference>
<dbReference type="Proteomes" id="UP000215914">
    <property type="component" value="Unassembled WGS sequence"/>
</dbReference>
<dbReference type="Gene3D" id="4.10.60.10">
    <property type="entry name" value="Zinc finger, CCHC-type"/>
    <property type="match status" value="1"/>
</dbReference>
<evidence type="ECO:0000259" key="2">
    <source>
        <dbReference type="PROSITE" id="PS50158"/>
    </source>
</evidence>
<dbReference type="Pfam" id="PF00098">
    <property type="entry name" value="zf-CCHC"/>
    <property type="match status" value="1"/>
</dbReference>
<proteinExistence type="predicted"/>
<dbReference type="SMART" id="SM00343">
    <property type="entry name" value="ZnF_C2HC"/>
    <property type="match status" value="1"/>
</dbReference>
<dbReference type="PROSITE" id="PS50158">
    <property type="entry name" value="ZF_CCHC"/>
    <property type="match status" value="1"/>
</dbReference>
<accession>A0A9K3HIE5</accession>
<evidence type="ECO:0000313" key="4">
    <source>
        <dbReference type="Proteomes" id="UP000215914"/>
    </source>
</evidence>
<dbReference type="GO" id="GO:0008270">
    <property type="term" value="F:zinc ion binding"/>
    <property type="evidence" value="ECO:0007669"/>
    <property type="project" value="UniProtKB-KW"/>
</dbReference>
<reference evidence="3" key="2">
    <citation type="submission" date="2020-06" db="EMBL/GenBank/DDBJ databases">
        <title>Helianthus annuus Genome sequencing and assembly Release 2.</title>
        <authorList>
            <person name="Gouzy J."/>
            <person name="Langlade N."/>
            <person name="Munos S."/>
        </authorList>
    </citation>
    <scope>NUCLEOTIDE SEQUENCE</scope>
    <source>
        <tissue evidence="3">Leaves</tissue>
    </source>
</reference>
<evidence type="ECO:0000256" key="1">
    <source>
        <dbReference type="PROSITE-ProRule" id="PRU00047"/>
    </source>
</evidence>
<organism evidence="3 4">
    <name type="scientific">Helianthus annuus</name>
    <name type="common">Common sunflower</name>
    <dbReference type="NCBI Taxonomy" id="4232"/>
    <lineage>
        <taxon>Eukaryota</taxon>
        <taxon>Viridiplantae</taxon>
        <taxon>Streptophyta</taxon>
        <taxon>Embryophyta</taxon>
        <taxon>Tracheophyta</taxon>
        <taxon>Spermatophyta</taxon>
        <taxon>Magnoliopsida</taxon>
        <taxon>eudicotyledons</taxon>
        <taxon>Gunneridae</taxon>
        <taxon>Pentapetalae</taxon>
        <taxon>asterids</taxon>
        <taxon>campanulids</taxon>
        <taxon>Asterales</taxon>
        <taxon>Asteraceae</taxon>
        <taxon>Asteroideae</taxon>
        <taxon>Heliantheae alliance</taxon>
        <taxon>Heliantheae</taxon>
        <taxon>Helianthus</taxon>
    </lineage>
</organism>
<sequence length="364" mass="42486">MLKNSPAMSINAAKQQMSFLASILESYESLVAGRIRNTELTKEDYDQIDPEEMELIDIRWCLASCIRRAQWFMEITSRQELGGMLSTKLGFDKSKGTCFRCKQKGHFKRECVNQEVADHGNHFKDHYYKKAIYQKTGEHTSGESLKRIAGNSSKEKSQASMIRDQVKPKIEHAKHRVIQEDEVFNRNDYLGDDDETALIAEVKQSAFVAIVKEKTKEEIQKEKTYRERCIVDYRIQEMEQEYEEARNYGRYDKKRECYINSKGDPLVHPSKVVYNNVLVVIPLSGEYYSNVAKDKDYVKKLDKIIRDVMTACLRQRDEERMKKNVDDLVDELKKFAEEEKVEGKKEEEAIGEEVVTKNNRIKMI</sequence>
<dbReference type="Gramene" id="mRNA:HanXRQr2_Chr12g0553191">
    <property type="protein sequence ID" value="CDS:HanXRQr2_Chr12g0553191.1"/>
    <property type="gene ID" value="HanXRQr2_Chr12g0553191"/>
</dbReference>
<evidence type="ECO:0000313" key="3">
    <source>
        <dbReference type="EMBL" id="KAF5778914.1"/>
    </source>
</evidence>
<keyword evidence="1" id="KW-0479">Metal-binding</keyword>
<gene>
    <name evidence="3" type="ORF">HanXRQr2_Chr12g0553191</name>
</gene>
<keyword evidence="1" id="KW-0862">Zinc</keyword>
<dbReference type="InterPro" id="IPR001878">
    <property type="entry name" value="Znf_CCHC"/>
</dbReference>
<protein>
    <submittedName>
        <fullName evidence="3">Transcription factor interactor and regulator CCHC(Zn) family</fullName>
    </submittedName>
</protein>
<comment type="caution">
    <text evidence="3">The sequence shown here is derived from an EMBL/GenBank/DDBJ whole genome shotgun (WGS) entry which is preliminary data.</text>
</comment>
<dbReference type="SUPFAM" id="SSF57756">
    <property type="entry name" value="Retrovirus zinc finger-like domains"/>
    <property type="match status" value="1"/>
</dbReference>
<reference evidence="3" key="1">
    <citation type="journal article" date="2017" name="Nature">
        <title>The sunflower genome provides insights into oil metabolism, flowering and Asterid evolution.</title>
        <authorList>
            <person name="Badouin H."/>
            <person name="Gouzy J."/>
            <person name="Grassa C.J."/>
            <person name="Murat F."/>
            <person name="Staton S.E."/>
            <person name="Cottret L."/>
            <person name="Lelandais-Briere C."/>
            <person name="Owens G.L."/>
            <person name="Carrere S."/>
            <person name="Mayjonade B."/>
            <person name="Legrand L."/>
            <person name="Gill N."/>
            <person name="Kane N.C."/>
            <person name="Bowers J.E."/>
            <person name="Hubner S."/>
            <person name="Bellec A."/>
            <person name="Berard A."/>
            <person name="Berges H."/>
            <person name="Blanchet N."/>
            <person name="Boniface M.C."/>
            <person name="Brunel D."/>
            <person name="Catrice O."/>
            <person name="Chaidir N."/>
            <person name="Claudel C."/>
            <person name="Donnadieu C."/>
            <person name="Faraut T."/>
            <person name="Fievet G."/>
            <person name="Helmstetter N."/>
            <person name="King M."/>
            <person name="Knapp S.J."/>
            <person name="Lai Z."/>
            <person name="Le Paslier M.C."/>
            <person name="Lippi Y."/>
            <person name="Lorenzon L."/>
            <person name="Mandel J.R."/>
            <person name="Marage G."/>
            <person name="Marchand G."/>
            <person name="Marquand E."/>
            <person name="Bret-Mestries E."/>
            <person name="Morien E."/>
            <person name="Nambeesan S."/>
            <person name="Nguyen T."/>
            <person name="Pegot-Espagnet P."/>
            <person name="Pouilly N."/>
            <person name="Raftis F."/>
            <person name="Sallet E."/>
            <person name="Schiex T."/>
            <person name="Thomas J."/>
            <person name="Vandecasteele C."/>
            <person name="Vares D."/>
            <person name="Vear F."/>
            <person name="Vautrin S."/>
            <person name="Crespi M."/>
            <person name="Mangin B."/>
            <person name="Burke J.M."/>
            <person name="Salse J."/>
            <person name="Munos S."/>
            <person name="Vincourt P."/>
            <person name="Rieseberg L.H."/>
            <person name="Langlade N.B."/>
        </authorList>
    </citation>
    <scope>NUCLEOTIDE SEQUENCE</scope>
    <source>
        <tissue evidence="3">Leaves</tissue>
    </source>
</reference>
<keyword evidence="1" id="KW-0863">Zinc-finger</keyword>
<name>A0A9K3HIE5_HELAN</name>
<dbReference type="EMBL" id="MNCJ02000327">
    <property type="protein sequence ID" value="KAF5778914.1"/>
    <property type="molecule type" value="Genomic_DNA"/>
</dbReference>